<feature type="compositionally biased region" description="Polar residues" evidence="1">
    <location>
        <begin position="102"/>
        <end position="116"/>
    </location>
</feature>
<gene>
    <name evidence="2" type="ORF">OTU49_005175</name>
</gene>
<proteinExistence type="predicted"/>
<accession>A0AAW0X8Q1</accession>
<feature type="non-terminal residue" evidence="2">
    <location>
        <position position="116"/>
    </location>
</feature>
<evidence type="ECO:0000313" key="3">
    <source>
        <dbReference type="Proteomes" id="UP001445076"/>
    </source>
</evidence>
<evidence type="ECO:0000256" key="1">
    <source>
        <dbReference type="SAM" id="MobiDB-lite"/>
    </source>
</evidence>
<comment type="caution">
    <text evidence="2">The sequence shown here is derived from an EMBL/GenBank/DDBJ whole genome shotgun (WGS) entry which is preliminary data.</text>
</comment>
<protein>
    <submittedName>
        <fullName evidence="2">Uncharacterized protein</fullName>
    </submittedName>
</protein>
<reference evidence="2 3" key="1">
    <citation type="journal article" date="2024" name="BMC Genomics">
        <title>Genome assembly of redclaw crayfish (Cherax quadricarinatus) provides insights into its immune adaptation and hypoxia tolerance.</title>
        <authorList>
            <person name="Liu Z."/>
            <person name="Zheng J."/>
            <person name="Li H."/>
            <person name="Fang K."/>
            <person name="Wang S."/>
            <person name="He J."/>
            <person name="Zhou D."/>
            <person name="Weng S."/>
            <person name="Chi M."/>
            <person name="Gu Z."/>
            <person name="He J."/>
            <person name="Li F."/>
            <person name="Wang M."/>
        </authorList>
    </citation>
    <scope>NUCLEOTIDE SEQUENCE [LARGE SCALE GENOMIC DNA]</scope>
    <source>
        <strain evidence="2">ZL_2023a</strain>
    </source>
</reference>
<dbReference type="Proteomes" id="UP001445076">
    <property type="component" value="Unassembled WGS sequence"/>
</dbReference>
<feature type="region of interest" description="Disordered" evidence="1">
    <location>
        <begin position="51"/>
        <end position="116"/>
    </location>
</feature>
<dbReference type="EMBL" id="JARKIK010000045">
    <property type="protein sequence ID" value="KAK8736015.1"/>
    <property type="molecule type" value="Genomic_DNA"/>
</dbReference>
<feature type="compositionally biased region" description="Low complexity" evidence="1">
    <location>
        <begin position="59"/>
        <end position="76"/>
    </location>
</feature>
<dbReference type="AlphaFoldDB" id="A0AAW0X8Q1"/>
<keyword evidence="3" id="KW-1185">Reference proteome</keyword>
<sequence>MSRPLAMITLTPALEKRFSKERNKPLKIQPENISLKSIRERRERLEAMIQSRRLPLIAPSPGSTPSSSPGSTPASSHTNDKPSRMSLSPHWKEKEKLERHPTNQQPNTSSVRLSPL</sequence>
<name>A0AAW0X8Q1_CHEQU</name>
<organism evidence="2 3">
    <name type="scientific">Cherax quadricarinatus</name>
    <name type="common">Australian red claw crayfish</name>
    <dbReference type="NCBI Taxonomy" id="27406"/>
    <lineage>
        <taxon>Eukaryota</taxon>
        <taxon>Metazoa</taxon>
        <taxon>Ecdysozoa</taxon>
        <taxon>Arthropoda</taxon>
        <taxon>Crustacea</taxon>
        <taxon>Multicrustacea</taxon>
        <taxon>Malacostraca</taxon>
        <taxon>Eumalacostraca</taxon>
        <taxon>Eucarida</taxon>
        <taxon>Decapoda</taxon>
        <taxon>Pleocyemata</taxon>
        <taxon>Astacidea</taxon>
        <taxon>Parastacoidea</taxon>
        <taxon>Parastacidae</taxon>
        <taxon>Cherax</taxon>
    </lineage>
</organism>
<evidence type="ECO:0000313" key="2">
    <source>
        <dbReference type="EMBL" id="KAK8736015.1"/>
    </source>
</evidence>
<feature type="compositionally biased region" description="Basic and acidic residues" evidence="1">
    <location>
        <begin position="90"/>
        <end position="101"/>
    </location>
</feature>